<dbReference type="PANTHER" id="PTHR21568:SF0">
    <property type="entry name" value="TRNA PSEUDOURIDINE SYNTHASE PUS10"/>
    <property type="match status" value="1"/>
</dbReference>
<keyword evidence="7" id="KW-1185">Reference proteome</keyword>
<evidence type="ECO:0000313" key="7">
    <source>
        <dbReference type="Proteomes" id="UP001457282"/>
    </source>
</evidence>
<dbReference type="GO" id="GO:0003723">
    <property type="term" value="F:RNA binding"/>
    <property type="evidence" value="ECO:0007669"/>
    <property type="project" value="InterPro"/>
</dbReference>
<accession>A0AAW1Y4I7</accession>
<dbReference type="GO" id="GO:0031119">
    <property type="term" value="P:tRNA pseudouridine synthesis"/>
    <property type="evidence" value="ECO:0007669"/>
    <property type="project" value="TreeGrafter"/>
</dbReference>
<dbReference type="InterPro" id="IPR039894">
    <property type="entry name" value="Pus10-like"/>
</dbReference>
<evidence type="ECO:0000256" key="2">
    <source>
        <dbReference type="ARBA" id="ARBA00012787"/>
    </source>
</evidence>
<dbReference type="GO" id="GO:0160148">
    <property type="term" value="F:tRNA pseudouridine(55) synthase activity"/>
    <property type="evidence" value="ECO:0007669"/>
    <property type="project" value="UniProtKB-EC"/>
</dbReference>
<name>A0AAW1Y4I7_RUBAR</name>
<reference evidence="6 7" key="1">
    <citation type="journal article" date="2023" name="G3 (Bethesda)">
        <title>A chromosome-length genome assembly and annotation of blackberry (Rubus argutus, cv. 'Hillquist').</title>
        <authorList>
            <person name="Bruna T."/>
            <person name="Aryal R."/>
            <person name="Dudchenko O."/>
            <person name="Sargent D.J."/>
            <person name="Mead D."/>
            <person name="Buti M."/>
            <person name="Cavallini A."/>
            <person name="Hytonen T."/>
            <person name="Andres J."/>
            <person name="Pham M."/>
            <person name="Weisz D."/>
            <person name="Mascagni F."/>
            <person name="Usai G."/>
            <person name="Natali L."/>
            <person name="Bassil N."/>
            <person name="Fernandez G.E."/>
            <person name="Lomsadze A."/>
            <person name="Armour M."/>
            <person name="Olukolu B."/>
            <person name="Poorten T."/>
            <person name="Britton C."/>
            <person name="Davik J."/>
            <person name="Ashrafi H."/>
            <person name="Aiden E.L."/>
            <person name="Borodovsky M."/>
            <person name="Worthington M."/>
        </authorList>
    </citation>
    <scope>NUCLEOTIDE SEQUENCE [LARGE SCALE GENOMIC DNA]</scope>
    <source>
        <strain evidence="6">PI 553951</strain>
    </source>
</reference>
<dbReference type="PANTHER" id="PTHR21568">
    <property type="entry name" value="TRNA PSEUDOURIDINE SYNTHASE PUS10"/>
    <property type="match status" value="1"/>
</dbReference>
<keyword evidence="3" id="KW-0819">tRNA processing</keyword>
<dbReference type="Pfam" id="PF21238">
    <property type="entry name" value="Pus10_C"/>
    <property type="match status" value="1"/>
</dbReference>
<evidence type="ECO:0000259" key="5">
    <source>
        <dbReference type="Pfam" id="PF21238"/>
    </source>
</evidence>
<proteinExistence type="inferred from homology"/>
<comment type="caution">
    <text evidence="6">The sequence shown here is derived from an EMBL/GenBank/DDBJ whole genome shotgun (WGS) entry which is preliminary data.</text>
</comment>
<comment type="similarity">
    <text evidence="1">Belongs to the pseudouridine synthase Pus10 family.</text>
</comment>
<gene>
    <name evidence="6" type="ORF">M0R45_008471</name>
</gene>
<dbReference type="InterPro" id="IPR020103">
    <property type="entry name" value="PsdUridine_synth_cat_dom_sf"/>
</dbReference>
<dbReference type="SUPFAM" id="SSF55120">
    <property type="entry name" value="Pseudouridine synthase"/>
    <property type="match status" value="1"/>
</dbReference>
<organism evidence="6 7">
    <name type="scientific">Rubus argutus</name>
    <name type="common">Southern blackberry</name>
    <dbReference type="NCBI Taxonomy" id="59490"/>
    <lineage>
        <taxon>Eukaryota</taxon>
        <taxon>Viridiplantae</taxon>
        <taxon>Streptophyta</taxon>
        <taxon>Embryophyta</taxon>
        <taxon>Tracheophyta</taxon>
        <taxon>Spermatophyta</taxon>
        <taxon>Magnoliopsida</taxon>
        <taxon>eudicotyledons</taxon>
        <taxon>Gunneridae</taxon>
        <taxon>Pentapetalae</taxon>
        <taxon>rosids</taxon>
        <taxon>fabids</taxon>
        <taxon>Rosales</taxon>
        <taxon>Rosaceae</taxon>
        <taxon>Rosoideae</taxon>
        <taxon>Rosoideae incertae sedis</taxon>
        <taxon>Rubus</taxon>
    </lineage>
</organism>
<evidence type="ECO:0000256" key="4">
    <source>
        <dbReference type="ARBA" id="ARBA00023235"/>
    </source>
</evidence>
<dbReference type="EMBL" id="JBEDUW010000002">
    <property type="protein sequence ID" value="KAK9942823.1"/>
    <property type="molecule type" value="Genomic_DNA"/>
</dbReference>
<dbReference type="InterPro" id="IPR048741">
    <property type="entry name" value="Pus10-like_C"/>
</dbReference>
<dbReference type="Gene3D" id="3.30.70.3190">
    <property type="match status" value="1"/>
</dbReference>
<keyword evidence="4" id="KW-0413">Isomerase</keyword>
<dbReference type="Proteomes" id="UP001457282">
    <property type="component" value="Unassembled WGS sequence"/>
</dbReference>
<sequence length="135" mass="15212">MQKKYTAPVWTSRILQDEDLQSISSIKDMVSCSLSLIIFSFVFCILNLRAQHDGLASPPKSIGTLVIHWMRVEKIVGSSQYFLLHLCTQAGTYIKEFVHGDLGRTQPSFGSILGTRAEILRLDVTEVKMDCFLTE</sequence>
<dbReference type="EC" id="5.4.99.25" evidence="2"/>
<evidence type="ECO:0000256" key="1">
    <source>
        <dbReference type="ARBA" id="ARBA00009652"/>
    </source>
</evidence>
<evidence type="ECO:0000313" key="6">
    <source>
        <dbReference type="EMBL" id="KAK9942823.1"/>
    </source>
</evidence>
<feature type="domain" description="Pus10-like C-terminal" evidence="5">
    <location>
        <begin position="66"/>
        <end position="127"/>
    </location>
</feature>
<evidence type="ECO:0000256" key="3">
    <source>
        <dbReference type="ARBA" id="ARBA00022694"/>
    </source>
</evidence>
<dbReference type="AlphaFoldDB" id="A0AAW1Y4I7"/>
<protein>
    <recommendedName>
        <fullName evidence="2">tRNA pseudouridine(55) synthase</fullName>
        <ecNumber evidence="2">5.4.99.25</ecNumber>
    </recommendedName>
</protein>